<protein>
    <submittedName>
        <fullName evidence="2">Uncharacterized protein</fullName>
    </submittedName>
</protein>
<proteinExistence type="predicted"/>
<accession>A0A150GVS8</accession>
<dbReference type="Pfam" id="PF13516">
    <property type="entry name" value="LRR_6"/>
    <property type="match status" value="1"/>
</dbReference>
<reference evidence="3" key="1">
    <citation type="journal article" date="2016" name="Nat. Commun.">
        <title>The Gonium pectorale genome demonstrates co-option of cell cycle regulation during the evolution of multicellularity.</title>
        <authorList>
            <person name="Hanschen E.R."/>
            <person name="Marriage T.N."/>
            <person name="Ferris P.J."/>
            <person name="Hamaji T."/>
            <person name="Toyoda A."/>
            <person name="Fujiyama A."/>
            <person name="Neme R."/>
            <person name="Noguchi H."/>
            <person name="Minakuchi Y."/>
            <person name="Suzuki M."/>
            <person name="Kawai-Toyooka H."/>
            <person name="Smith D.R."/>
            <person name="Sparks H."/>
            <person name="Anderson J."/>
            <person name="Bakaric R."/>
            <person name="Luria V."/>
            <person name="Karger A."/>
            <person name="Kirschner M.W."/>
            <person name="Durand P.M."/>
            <person name="Michod R.E."/>
            <person name="Nozaki H."/>
            <person name="Olson B.J."/>
        </authorList>
    </citation>
    <scope>NUCLEOTIDE SEQUENCE [LARGE SCALE GENOMIC DNA]</scope>
    <source>
        <strain evidence="3">NIES-2863</strain>
    </source>
</reference>
<organism evidence="2 3">
    <name type="scientific">Gonium pectorale</name>
    <name type="common">Green alga</name>
    <dbReference type="NCBI Taxonomy" id="33097"/>
    <lineage>
        <taxon>Eukaryota</taxon>
        <taxon>Viridiplantae</taxon>
        <taxon>Chlorophyta</taxon>
        <taxon>core chlorophytes</taxon>
        <taxon>Chlorophyceae</taxon>
        <taxon>CS clade</taxon>
        <taxon>Chlamydomonadales</taxon>
        <taxon>Volvocaceae</taxon>
        <taxon>Gonium</taxon>
    </lineage>
</organism>
<evidence type="ECO:0000313" key="3">
    <source>
        <dbReference type="Proteomes" id="UP000075714"/>
    </source>
</evidence>
<dbReference type="InterPro" id="IPR032675">
    <property type="entry name" value="LRR_dom_sf"/>
</dbReference>
<dbReference type="STRING" id="33097.A0A150GVS8"/>
<dbReference type="AlphaFoldDB" id="A0A150GVS8"/>
<comment type="caution">
    <text evidence="2">The sequence shown here is derived from an EMBL/GenBank/DDBJ whole genome shotgun (WGS) entry which is preliminary data.</text>
</comment>
<name>A0A150GVS8_GONPE</name>
<dbReference type="EMBL" id="LSYV01000007">
    <property type="protein sequence ID" value="KXZ53904.1"/>
    <property type="molecule type" value="Genomic_DNA"/>
</dbReference>
<keyword evidence="3" id="KW-1185">Reference proteome</keyword>
<dbReference type="SUPFAM" id="SSF52047">
    <property type="entry name" value="RNI-like"/>
    <property type="match status" value="1"/>
</dbReference>
<comment type="subcellular location">
    <subcellularLocation>
        <location evidence="1">Cytoplasm</location>
        <location evidence="1">Cytoskeleton</location>
        <location evidence="1">Cilium axoneme</location>
    </subcellularLocation>
</comment>
<sequence>MLGSNLRLGPRPPPKASVDALDIQLVKGEVQVNAALMSREELLEWAKRLKALAHKVTSLKILCLPRGLQWSQYHYANLQDRKAHVQHVYSLKEHKLGVQTASANVQHHIARTAFYTAVCAVLRRAPVTELVLGLRFSEGGYTMLSEALAANKTLKRLSLAGSHLGDTRFMCLKPGLVTNNSLEELDLTACNLSDAAALCVAGIIKAHADRRQALAFDEQLREYPDSSLLPHAAHGAFHARLRSIAASVDERCGGLLHLELAENKLTDKSARSLHDALSYDRRLIFLSLRANRLTAEAEREFIALMKEHQALLRVDLRQNPDPQLGILKASRAHGTQPHLDEGLALLLEAEEWSLRV</sequence>
<dbReference type="OrthoDB" id="272549at2759"/>
<dbReference type="GO" id="GO:0005930">
    <property type="term" value="C:axoneme"/>
    <property type="evidence" value="ECO:0007669"/>
    <property type="project" value="UniProtKB-SubCell"/>
</dbReference>
<dbReference type="Proteomes" id="UP000075714">
    <property type="component" value="Unassembled WGS sequence"/>
</dbReference>
<dbReference type="PANTHER" id="PTHR24110:SF3">
    <property type="entry name" value="CENTROSOMAL PROTEIN OF 78 KDA"/>
    <property type="match status" value="1"/>
</dbReference>
<evidence type="ECO:0000256" key="1">
    <source>
        <dbReference type="ARBA" id="ARBA00004430"/>
    </source>
</evidence>
<dbReference type="PANTHER" id="PTHR24110">
    <property type="entry name" value="CENTROSOMAL PROTEIN OF 78 KDA"/>
    <property type="match status" value="1"/>
</dbReference>
<dbReference type="InterPro" id="IPR001611">
    <property type="entry name" value="Leu-rich_rpt"/>
</dbReference>
<dbReference type="Gene3D" id="3.80.10.10">
    <property type="entry name" value="Ribonuclease Inhibitor"/>
    <property type="match status" value="2"/>
</dbReference>
<gene>
    <name evidence="2" type="ORF">GPECTOR_6g822</name>
</gene>
<evidence type="ECO:0000313" key="2">
    <source>
        <dbReference type="EMBL" id="KXZ53904.1"/>
    </source>
</evidence>